<keyword evidence="3" id="KW-0347">Helicase</keyword>
<dbReference type="InterPro" id="IPR026881">
    <property type="entry name" value="WYL_dom"/>
</dbReference>
<organism evidence="3 4">
    <name type="scientific">Nakamurella flavida</name>
    <dbReference type="NCBI Taxonomy" id="363630"/>
    <lineage>
        <taxon>Bacteria</taxon>
        <taxon>Bacillati</taxon>
        <taxon>Actinomycetota</taxon>
        <taxon>Actinomycetes</taxon>
        <taxon>Nakamurellales</taxon>
        <taxon>Nakamurellaceae</taxon>
        <taxon>Nakamurella</taxon>
    </lineage>
</organism>
<keyword evidence="3" id="KW-0547">Nucleotide-binding</keyword>
<keyword evidence="3" id="KW-0378">Hydrolase</keyword>
<evidence type="ECO:0000313" key="4">
    <source>
        <dbReference type="Proteomes" id="UP000663801"/>
    </source>
</evidence>
<dbReference type="PROSITE" id="PS52050">
    <property type="entry name" value="WYL"/>
    <property type="match status" value="1"/>
</dbReference>
<dbReference type="InterPro" id="IPR032830">
    <property type="entry name" value="XPB/Ssl2_N"/>
</dbReference>
<proteinExistence type="predicted"/>
<feature type="domain" description="WYL" evidence="1">
    <location>
        <begin position="675"/>
        <end position="738"/>
    </location>
</feature>
<comment type="caution">
    <text evidence="3">The sequence shown here is derived from an EMBL/GenBank/DDBJ whole genome shotgun (WGS) entry which is preliminary data.</text>
</comment>
<dbReference type="EMBL" id="JAERWL010000005">
    <property type="protein sequence ID" value="MBM9475578.1"/>
    <property type="molecule type" value="Genomic_DNA"/>
</dbReference>
<dbReference type="RefSeq" id="WP_205255691.1">
    <property type="nucleotide sequence ID" value="NZ_BAAAPV010000002.1"/>
</dbReference>
<gene>
    <name evidence="3" type="ORF">JL107_03875</name>
</gene>
<evidence type="ECO:0000259" key="1">
    <source>
        <dbReference type="Pfam" id="PF13280"/>
    </source>
</evidence>
<name>A0A938YIW9_9ACTN</name>
<evidence type="ECO:0000259" key="2">
    <source>
        <dbReference type="Pfam" id="PF13625"/>
    </source>
</evidence>
<evidence type="ECO:0000313" key="3">
    <source>
        <dbReference type="EMBL" id="MBM9475578.1"/>
    </source>
</evidence>
<sequence>MPSTHDWLRDRDDTAVIALLRSRPDLIVPAPSDLSVLAGRVNSGPSVWRAMENLDLFHIQVLQALSVSGASHRPVPADRVGKLLGPGVPAADLARAMERLQTAALLRGDTELQIPASVAAALGPYPAGLGSPGELTVPQATRALKDLGPELRGLLERLDRGVPRGTSESGARTSAPIQSLVEARLLRRIDGSTVELPLEVGMALRGKHPLGPVAVTPSTDDVRDRGVATVDGTAALQSLQFTDLLHRLLEAIGHHPPPALRSGGIGIRELRRLAKILDVDEHLTALGVEVLAAAGLVAASEPGRAERGTLPAGPAWTPTVDADAFLEADVQTGWTQLAQVWLDLRRDPSRVGARDSADKVLNALSPELSWIRGPAERRFVLAALADLPPGSGLDPAPLAARLAWRSPLRPAERRDAVLESTVFEATALGVIAFGALSTAGRLLLAGDTEAMTAALEEALPTPVAQVLIQADLTVVAPGRLQPGLAFLLGQVAELESSGGAAVYRVTPGSVRRGLDSGLTTAEIHAVFVDHSATGVPQALTYLIDDVGRRHGTLRVGTAESYLRSDDPALLDQAVAQATAAGIVVRRLAPTVAVSLTPTADLLAELRQHGLVPAAEDVTGALVDLRPRPSRTRPALPTHTRWREPAVPTDEQLAGLVERMREADAAGPTTGQTPVEALSVLREAVEERSAVWIGYVDSEGSTNHRRIQPIAVSGGSVVAFDPLRGAVRTFALHRIIAVRAAGGDADTGDHPEDPGGSR</sequence>
<feature type="domain" description="Helicase XPB/Ssl2 N-terminal" evidence="2">
    <location>
        <begin position="466"/>
        <end position="588"/>
    </location>
</feature>
<keyword evidence="3" id="KW-0067">ATP-binding</keyword>
<keyword evidence="4" id="KW-1185">Reference proteome</keyword>
<dbReference type="Pfam" id="PF13280">
    <property type="entry name" value="WYL"/>
    <property type="match status" value="1"/>
</dbReference>
<dbReference type="Proteomes" id="UP000663801">
    <property type="component" value="Unassembled WGS sequence"/>
</dbReference>
<protein>
    <submittedName>
        <fullName evidence="3">Helicase C-terminal domain-containing protein</fullName>
    </submittedName>
</protein>
<dbReference type="GO" id="GO:0004386">
    <property type="term" value="F:helicase activity"/>
    <property type="evidence" value="ECO:0007669"/>
    <property type="project" value="UniProtKB-KW"/>
</dbReference>
<accession>A0A938YIW9</accession>
<reference evidence="3" key="1">
    <citation type="submission" date="2021-01" db="EMBL/GenBank/DDBJ databases">
        <title>KCTC 19127 draft genome.</title>
        <authorList>
            <person name="An D."/>
        </authorList>
    </citation>
    <scope>NUCLEOTIDE SEQUENCE</scope>
    <source>
        <strain evidence="3">KCTC 19127</strain>
    </source>
</reference>
<dbReference type="AlphaFoldDB" id="A0A938YIW9"/>
<dbReference type="Pfam" id="PF13625">
    <property type="entry name" value="Helicase_C_3"/>
    <property type="match status" value="1"/>
</dbReference>